<dbReference type="Gene3D" id="3.40.1090.10">
    <property type="entry name" value="Cytosolic phospholipase A2 catalytic domain"/>
    <property type="match status" value="1"/>
</dbReference>
<dbReference type="InterPro" id="IPR016035">
    <property type="entry name" value="Acyl_Trfase/lysoPLipase"/>
</dbReference>
<dbReference type="GO" id="GO:0005829">
    <property type="term" value="C:cytosol"/>
    <property type="evidence" value="ECO:0007669"/>
    <property type="project" value="TreeGrafter"/>
</dbReference>
<evidence type="ECO:0000256" key="7">
    <source>
        <dbReference type="ARBA" id="ARBA00023180"/>
    </source>
</evidence>
<dbReference type="PANTHER" id="PTHR10728:SF33">
    <property type="entry name" value="LYSOPHOSPHOLIPASE 1-RELATED"/>
    <property type="match status" value="1"/>
</dbReference>
<comment type="similarity">
    <text evidence="1 9">Belongs to the lysophospholipase family.</text>
</comment>
<dbReference type="AlphaFoldDB" id="A0A5E8BVF1"/>
<dbReference type="OrthoDB" id="4084751at2759"/>
<keyword evidence="6 8" id="KW-0443">Lipid metabolism</keyword>
<dbReference type="FunFam" id="3.40.1090.10:FF:000010">
    <property type="entry name" value="Lysophospholipase"/>
    <property type="match status" value="1"/>
</dbReference>
<dbReference type="Pfam" id="PF01735">
    <property type="entry name" value="PLA2_B"/>
    <property type="match status" value="1"/>
</dbReference>
<feature type="domain" description="PLA2c" evidence="10">
    <location>
        <begin position="37"/>
        <end position="581"/>
    </location>
</feature>
<evidence type="ECO:0000256" key="9">
    <source>
        <dbReference type="RuleBase" id="RU362103"/>
    </source>
</evidence>
<gene>
    <name evidence="11" type="ORF">SAPINGB_P004156</name>
</gene>
<feature type="signal peptide" evidence="9">
    <location>
        <begin position="1"/>
        <end position="24"/>
    </location>
</feature>
<dbReference type="InterPro" id="IPR002642">
    <property type="entry name" value="LysoPLipase_cat_dom"/>
</dbReference>
<accession>A0A5E8BVF1</accession>
<evidence type="ECO:0000313" key="12">
    <source>
        <dbReference type="Proteomes" id="UP000398389"/>
    </source>
</evidence>
<name>A0A5E8BVF1_9ASCO</name>
<evidence type="ECO:0000256" key="1">
    <source>
        <dbReference type="ARBA" id="ARBA00008780"/>
    </source>
</evidence>
<dbReference type="EC" id="3.1.1.5" evidence="2 9"/>
<keyword evidence="3 9" id="KW-0732">Signal</keyword>
<dbReference type="RefSeq" id="XP_031854762.1">
    <property type="nucleotide sequence ID" value="XM_031998871.1"/>
</dbReference>
<dbReference type="GO" id="GO:0004622">
    <property type="term" value="F:phosphatidylcholine lysophospholipase activity"/>
    <property type="evidence" value="ECO:0007669"/>
    <property type="project" value="UniProtKB-EC"/>
</dbReference>
<evidence type="ECO:0000256" key="8">
    <source>
        <dbReference type="PROSITE-ProRule" id="PRU00555"/>
    </source>
</evidence>
<dbReference type="SUPFAM" id="SSF52151">
    <property type="entry name" value="FabD/lysophospholipase-like"/>
    <property type="match status" value="1"/>
</dbReference>
<proteinExistence type="inferred from homology"/>
<dbReference type="SMART" id="SM00022">
    <property type="entry name" value="PLAc"/>
    <property type="match status" value="1"/>
</dbReference>
<dbReference type="PROSITE" id="PS51210">
    <property type="entry name" value="PLA2C"/>
    <property type="match status" value="1"/>
</dbReference>
<evidence type="ECO:0000256" key="6">
    <source>
        <dbReference type="ARBA" id="ARBA00023098"/>
    </source>
</evidence>
<keyword evidence="5 8" id="KW-0442">Lipid degradation</keyword>
<reference evidence="11 12" key="1">
    <citation type="submission" date="2019-09" db="EMBL/GenBank/DDBJ databases">
        <authorList>
            <person name="Brejova B."/>
        </authorList>
    </citation>
    <scope>NUCLEOTIDE SEQUENCE [LARGE SCALE GENOMIC DNA]</scope>
</reference>
<evidence type="ECO:0000256" key="5">
    <source>
        <dbReference type="ARBA" id="ARBA00022963"/>
    </source>
</evidence>
<keyword evidence="12" id="KW-1185">Reference proteome</keyword>
<evidence type="ECO:0000259" key="10">
    <source>
        <dbReference type="PROSITE" id="PS51210"/>
    </source>
</evidence>
<dbReference type="PANTHER" id="PTHR10728">
    <property type="entry name" value="CYTOSOLIC PHOSPHOLIPASE A2"/>
    <property type="match status" value="1"/>
</dbReference>
<sequence>MHLSPAALLAAAAVLVTMPQQVSAWNPGNSYAPSYVDCPDSVDNFLRSASSLSDQEEEWITERKKQTDEALKTFLARINMTDIDTDSFLGTNTSLTIGLAFSGGGYRAMLTGAGEFAALDSRTPNSTNTGHLGGLVQSATYLSGLSGGSWLVGSIVLNNFSTIDNLQYNDNLWNLEHSIFNPGGINVFSTASYFDKLADDVDDKRDAGFNTSLTDIWGRALSQQFIDLDRGGPAMTWNDIQNFPVFLNHSMPFPLVVATGRAPNTKIISTNSTVFEFSPFELGSWDPSLHKFTNLTWLGSNVTNGKPNNGTCVLGFDQAGFTMGTSSSLFNQFILQINSTGISGILRKLAESILSDLSEDYNDIAVYAPNPFTDSGNNAISNSDFLALVDGGEDNQNVPFYPLIQPQRELDVIFAYDNSADTDYSWPNGASIQATYTRQFGTQNNGSFFPSVPDNNTFINDQLTRKPTFFGCYASNFTTLRSQTNSSSSIIPPVIVYTSNAYYTYLSNTSTFKMKYSDDEKNSIIENNYAVATYGNGTIDSEFTACIGCAIIQREVERRGIEQTEQCKRCFNKYCWDGATNSSKPSAATIADINEQSVLEAAGVVSLASQPSSSASASSASASATASSTSSKSGASTLTHYSPMAFVALCFVAGLML</sequence>
<comment type="catalytic activity">
    <reaction evidence="9">
        <text>a 1-acyl-sn-glycero-3-phosphocholine + H2O = sn-glycerol 3-phosphocholine + a fatty acid + H(+)</text>
        <dbReference type="Rhea" id="RHEA:15177"/>
        <dbReference type="ChEBI" id="CHEBI:15377"/>
        <dbReference type="ChEBI" id="CHEBI:15378"/>
        <dbReference type="ChEBI" id="CHEBI:16870"/>
        <dbReference type="ChEBI" id="CHEBI:28868"/>
        <dbReference type="ChEBI" id="CHEBI:58168"/>
        <dbReference type="EC" id="3.1.1.5"/>
    </reaction>
</comment>
<keyword evidence="7" id="KW-0325">Glycoprotein</keyword>
<dbReference type="GeneID" id="43582971"/>
<dbReference type="GO" id="GO:0005783">
    <property type="term" value="C:endoplasmic reticulum"/>
    <property type="evidence" value="ECO:0007669"/>
    <property type="project" value="TreeGrafter"/>
</dbReference>
<organism evidence="11 12">
    <name type="scientific">Magnusiomyces paraingens</name>
    <dbReference type="NCBI Taxonomy" id="2606893"/>
    <lineage>
        <taxon>Eukaryota</taxon>
        <taxon>Fungi</taxon>
        <taxon>Dikarya</taxon>
        <taxon>Ascomycota</taxon>
        <taxon>Saccharomycotina</taxon>
        <taxon>Dipodascomycetes</taxon>
        <taxon>Dipodascales</taxon>
        <taxon>Dipodascaceae</taxon>
        <taxon>Magnusiomyces</taxon>
    </lineage>
</organism>
<evidence type="ECO:0000256" key="2">
    <source>
        <dbReference type="ARBA" id="ARBA00013274"/>
    </source>
</evidence>
<dbReference type="Proteomes" id="UP000398389">
    <property type="component" value="Unassembled WGS sequence"/>
</dbReference>
<feature type="chain" id="PRO_5023155086" description="Lysophospholipase" evidence="9">
    <location>
        <begin position="25"/>
        <end position="657"/>
    </location>
</feature>
<protein>
    <recommendedName>
        <fullName evidence="2 9">Lysophospholipase</fullName>
        <ecNumber evidence="2 9">3.1.1.5</ecNumber>
    </recommendedName>
</protein>
<evidence type="ECO:0000256" key="4">
    <source>
        <dbReference type="ARBA" id="ARBA00022801"/>
    </source>
</evidence>
<evidence type="ECO:0000256" key="3">
    <source>
        <dbReference type="ARBA" id="ARBA00022729"/>
    </source>
</evidence>
<keyword evidence="4 8" id="KW-0378">Hydrolase</keyword>
<dbReference type="GO" id="GO:0046475">
    <property type="term" value="P:glycerophospholipid catabolic process"/>
    <property type="evidence" value="ECO:0007669"/>
    <property type="project" value="TreeGrafter"/>
</dbReference>
<dbReference type="GO" id="GO:0004623">
    <property type="term" value="F:phospholipase A2 activity"/>
    <property type="evidence" value="ECO:0007669"/>
    <property type="project" value="TreeGrafter"/>
</dbReference>
<dbReference type="EMBL" id="CABVLU010000003">
    <property type="protein sequence ID" value="VVT54599.1"/>
    <property type="molecule type" value="Genomic_DNA"/>
</dbReference>
<evidence type="ECO:0000313" key="11">
    <source>
        <dbReference type="EMBL" id="VVT54599.1"/>
    </source>
</evidence>